<name>A0A916XJN1_9BURK</name>
<reference evidence="1" key="1">
    <citation type="journal article" date="2014" name="Int. J. Syst. Evol. Microbiol.">
        <title>Complete genome sequence of Corynebacterium casei LMG S-19264T (=DSM 44701T), isolated from a smear-ripened cheese.</title>
        <authorList>
            <consortium name="US DOE Joint Genome Institute (JGI-PGF)"/>
            <person name="Walter F."/>
            <person name="Albersmeier A."/>
            <person name="Kalinowski J."/>
            <person name="Ruckert C."/>
        </authorList>
    </citation>
    <scope>NUCLEOTIDE SEQUENCE</scope>
    <source>
        <strain evidence="1">CGMCC 1.10998</strain>
    </source>
</reference>
<accession>A0A916XJN1</accession>
<evidence type="ECO:0000313" key="1">
    <source>
        <dbReference type="EMBL" id="GGC75299.1"/>
    </source>
</evidence>
<keyword evidence="2" id="KW-1185">Reference proteome</keyword>
<dbReference type="Proteomes" id="UP000637423">
    <property type="component" value="Unassembled WGS sequence"/>
</dbReference>
<comment type="caution">
    <text evidence="1">The sequence shown here is derived from an EMBL/GenBank/DDBJ whole genome shotgun (WGS) entry which is preliminary data.</text>
</comment>
<sequence length="66" mass="7396">MAALDVTTYSPHVTMTICAKNVVPLTERIKVDNFIGTMFILFFQSPNQDEGMMICWGATKIEPEKA</sequence>
<gene>
    <name evidence="1" type="ORF">GCM10011396_23160</name>
</gene>
<protein>
    <submittedName>
        <fullName evidence="1">Uncharacterized protein</fullName>
    </submittedName>
</protein>
<evidence type="ECO:0000313" key="2">
    <source>
        <dbReference type="Proteomes" id="UP000637423"/>
    </source>
</evidence>
<dbReference type="EMBL" id="BMED01000002">
    <property type="protein sequence ID" value="GGC75299.1"/>
    <property type="molecule type" value="Genomic_DNA"/>
</dbReference>
<proteinExistence type="predicted"/>
<reference evidence="1" key="2">
    <citation type="submission" date="2020-09" db="EMBL/GenBank/DDBJ databases">
        <authorList>
            <person name="Sun Q."/>
            <person name="Zhou Y."/>
        </authorList>
    </citation>
    <scope>NUCLEOTIDE SEQUENCE</scope>
    <source>
        <strain evidence="1">CGMCC 1.10998</strain>
    </source>
</reference>
<organism evidence="1 2">
    <name type="scientific">Undibacterium terreum</name>
    <dbReference type="NCBI Taxonomy" id="1224302"/>
    <lineage>
        <taxon>Bacteria</taxon>
        <taxon>Pseudomonadati</taxon>
        <taxon>Pseudomonadota</taxon>
        <taxon>Betaproteobacteria</taxon>
        <taxon>Burkholderiales</taxon>
        <taxon>Oxalobacteraceae</taxon>
        <taxon>Undibacterium</taxon>
    </lineage>
</organism>
<dbReference type="AlphaFoldDB" id="A0A916XJN1"/>